<keyword evidence="3 4" id="KW-0819">tRNA processing</keyword>
<comment type="function">
    <text evidence="4">Catalyzes the base-exchange of a guanine (G) residue with the queuine precursor 7-aminomethyl-7-deazaguanine (PreQ1) at position 34 (anticodon wobble position) in tRNAs with GU(N) anticodons (tRNA-Asp, -Asn, -His and -Tyr). Catalysis occurs through a double-displacement mechanism. The nucleophile active site attacks the C1' of nucleotide 34 to detach the guanine base from the RNA, forming a covalent enzyme-RNA intermediate. The proton acceptor active site deprotonates the incoming PreQ1, allowing a nucleophilic attack on the C1' of the ribose to form the product. After dissociation, two additional enzymatic reactions on the tRNA convert PreQ1 to queuine (Q), resulting in the hypermodified nucleoside queuosine (7-(((4,5-cis-dihydroxy-2-cyclopenten-1-yl)amino)methyl)-7-deazaguanosine).</text>
</comment>
<dbReference type="PANTHER" id="PTHR46499:SF1">
    <property type="entry name" value="QUEUINE TRNA-RIBOSYLTRANSFERASE"/>
    <property type="match status" value="1"/>
</dbReference>
<keyword evidence="4" id="KW-0671">Queuosine biosynthesis</keyword>
<keyword evidence="4" id="KW-0862">Zinc</keyword>
<dbReference type="KEGG" id="tra:Trad_1766"/>
<dbReference type="OrthoDB" id="9805417at2"/>
<dbReference type="GO" id="GO:0008616">
    <property type="term" value="P:tRNA queuosine(34) biosynthetic process"/>
    <property type="evidence" value="ECO:0007669"/>
    <property type="project" value="UniProtKB-UniRule"/>
</dbReference>
<dbReference type="InterPro" id="IPR050076">
    <property type="entry name" value="ArchSynthase1/Queuine_TRR"/>
</dbReference>
<comment type="pathway">
    <text evidence="4">tRNA modification; tRNA-queuosine biosynthesis.</text>
</comment>
<reference evidence="6 7" key="2">
    <citation type="journal article" date="2011" name="Stand. Genomic Sci.">
        <title>Complete genome sequence of Truepera radiovictrix type strain (RQ-24).</title>
        <authorList>
            <person name="Ivanova N."/>
            <person name="Rohde C."/>
            <person name="Munk C."/>
            <person name="Nolan M."/>
            <person name="Lucas S."/>
            <person name="Del Rio T.G."/>
            <person name="Tice H."/>
            <person name="Deshpande S."/>
            <person name="Cheng J.F."/>
            <person name="Tapia R."/>
            <person name="Han C."/>
            <person name="Goodwin L."/>
            <person name="Pitluck S."/>
            <person name="Liolios K."/>
            <person name="Mavromatis K."/>
            <person name="Mikhailova N."/>
            <person name="Pati A."/>
            <person name="Chen A."/>
            <person name="Palaniappan K."/>
            <person name="Land M."/>
            <person name="Hauser L."/>
            <person name="Chang Y.J."/>
            <person name="Jeffries C.D."/>
            <person name="Brambilla E."/>
            <person name="Rohde M."/>
            <person name="Goker M."/>
            <person name="Tindall B.J."/>
            <person name="Woyke T."/>
            <person name="Bristow J."/>
            <person name="Eisen J.A."/>
            <person name="Markowitz V."/>
            <person name="Hugenholtz P."/>
            <person name="Kyrpides N.C."/>
            <person name="Klenk H.P."/>
            <person name="Lapidus A."/>
        </authorList>
    </citation>
    <scope>NUCLEOTIDE SEQUENCE [LARGE SCALE GENOMIC DNA]</scope>
    <source>
        <strain evidence="7">DSM 17093 / CIP 108686 / LMG 22925 / RQ-24</strain>
    </source>
</reference>
<dbReference type="HOGENOM" id="CLU_022060_0_1_0"/>
<dbReference type="InterPro" id="IPR004803">
    <property type="entry name" value="TGT"/>
</dbReference>
<feature type="binding site" evidence="4">
    <location>
        <position position="354"/>
    </location>
    <ligand>
        <name>Zn(2+)</name>
        <dbReference type="ChEBI" id="CHEBI:29105"/>
    </ligand>
</feature>
<dbReference type="EMBL" id="CP002049">
    <property type="protein sequence ID" value="ADI14884.1"/>
    <property type="molecule type" value="Genomic_DNA"/>
</dbReference>
<reference evidence="7" key="1">
    <citation type="submission" date="2010-05" db="EMBL/GenBank/DDBJ databases">
        <title>The complete genome of Truepera radiovictris DSM 17093.</title>
        <authorList>
            <consortium name="US DOE Joint Genome Institute (JGI-PGF)"/>
            <person name="Lucas S."/>
            <person name="Copeland A."/>
            <person name="Lapidus A."/>
            <person name="Glavina del Rio T."/>
            <person name="Dalin E."/>
            <person name="Tice H."/>
            <person name="Bruce D."/>
            <person name="Goodwin L."/>
            <person name="Pitluck S."/>
            <person name="Kyrpides N."/>
            <person name="Mavromatis K."/>
            <person name="Ovchinnikova G."/>
            <person name="Munk A.C."/>
            <person name="Detter J.C."/>
            <person name="Han C."/>
            <person name="Tapia R."/>
            <person name="Land M."/>
            <person name="Hauser L."/>
            <person name="Markowitz V."/>
            <person name="Cheng J.-F."/>
            <person name="Hugenholtz P."/>
            <person name="Woyke T."/>
            <person name="Wu D."/>
            <person name="Tindall B."/>
            <person name="Pomrenke H.G."/>
            <person name="Brambilla E."/>
            <person name="Klenk H.-P."/>
            <person name="Eisen J.A."/>
        </authorList>
    </citation>
    <scope>NUCLEOTIDE SEQUENCE [LARGE SCALE GENOMIC DNA]</scope>
    <source>
        <strain evidence="7">DSM 17093 / CIP 108686 / LMG 22925 / RQ-24</strain>
    </source>
</reference>
<feature type="region of interest" description="RNA binding; important for wobble base 34 recognition" evidence="4">
    <location>
        <begin position="308"/>
        <end position="312"/>
    </location>
</feature>
<feature type="binding site" evidence="4">
    <location>
        <position position="254"/>
    </location>
    <ligand>
        <name>substrate</name>
    </ligand>
</feature>
<dbReference type="GO" id="GO:0005829">
    <property type="term" value="C:cytosol"/>
    <property type="evidence" value="ECO:0007669"/>
    <property type="project" value="TreeGrafter"/>
</dbReference>
<name>D7CQA0_TRURR</name>
<feature type="active site" description="Proton acceptor" evidence="4">
    <location>
        <position position="94"/>
    </location>
</feature>
<feature type="domain" description="tRNA-guanine(15) transglycosylase-like" evidence="5">
    <location>
        <begin position="136"/>
        <end position="410"/>
    </location>
</feature>
<dbReference type="UniPathway" id="UPA00392"/>
<comment type="catalytic activity">
    <reaction evidence="4">
        <text>7-aminomethyl-7-carbaguanine + guanosine(34) in tRNA = 7-aminomethyl-7-carbaguanosine(34) in tRNA + guanine</text>
        <dbReference type="Rhea" id="RHEA:24104"/>
        <dbReference type="Rhea" id="RHEA-COMP:10341"/>
        <dbReference type="Rhea" id="RHEA-COMP:10342"/>
        <dbReference type="ChEBI" id="CHEBI:16235"/>
        <dbReference type="ChEBI" id="CHEBI:58703"/>
        <dbReference type="ChEBI" id="CHEBI:74269"/>
        <dbReference type="ChEBI" id="CHEBI:82833"/>
        <dbReference type="EC" id="2.4.2.29"/>
    </reaction>
</comment>
<evidence type="ECO:0000313" key="6">
    <source>
        <dbReference type="EMBL" id="ADI14884.1"/>
    </source>
</evidence>
<dbReference type="AlphaFoldDB" id="D7CQA0"/>
<dbReference type="HAMAP" id="MF_00168">
    <property type="entry name" value="Q_tRNA_Tgt"/>
    <property type="match status" value="1"/>
</dbReference>
<feature type="domain" description="tRNA-guanine(15) transglycosylase-like" evidence="5">
    <location>
        <begin position="16"/>
        <end position="104"/>
    </location>
</feature>
<proteinExistence type="inferred from homology"/>
<comment type="similarity">
    <text evidence="4">Belongs to the queuine tRNA-ribosyltransferase family.</text>
</comment>
<comment type="cofactor">
    <cofactor evidence="4">
        <name>Zn(2+)</name>
        <dbReference type="ChEBI" id="CHEBI:29105"/>
    </cofactor>
    <text evidence="4">Binds 1 zinc ion per subunit.</text>
</comment>
<dbReference type="Pfam" id="PF01702">
    <property type="entry name" value="TGT"/>
    <property type="match status" value="2"/>
</dbReference>
<dbReference type="GO" id="GO:0008479">
    <property type="term" value="F:tRNA-guanosine(34) queuine transglycosylase activity"/>
    <property type="evidence" value="ECO:0007669"/>
    <property type="project" value="UniProtKB-UniRule"/>
</dbReference>
<dbReference type="NCBIfam" id="TIGR00449">
    <property type="entry name" value="tgt_general"/>
    <property type="match status" value="1"/>
</dbReference>
<evidence type="ECO:0000313" key="7">
    <source>
        <dbReference type="Proteomes" id="UP000000379"/>
    </source>
</evidence>
<keyword evidence="2 4" id="KW-0808">Transferase</keyword>
<comment type="subunit">
    <text evidence="4">Homodimer. Within each dimer, one monomer is responsible for RNA recognition and catalysis, while the other monomer binds to the replacement base PreQ1.</text>
</comment>
<feature type="binding site" evidence="4">
    <location>
        <begin position="94"/>
        <end position="98"/>
    </location>
    <ligand>
        <name>substrate</name>
    </ligand>
</feature>
<feature type="binding site" evidence="4">
    <location>
        <position position="227"/>
    </location>
    <ligand>
        <name>substrate</name>
    </ligand>
</feature>
<dbReference type="InterPro" id="IPR002616">
    <property type="entry name" value="tRNA_ribo_trans-like"/>
</dbReference>
<dbReference type="GO" id="GO:0046872">
    <property type="term" value="F:metal ion binding"/>
    <property type="evidence" value="ECO:0007669"/>
    <property type="project" value="UniProtKB-KW"/>
</dbReference>
<dbReference type="NCBIfam" id="TIGR00430">
    <property type="entry name" value="Q_tRNA_tgt"/>
    <property type="match status" value="1"/>
</dbReference>
<feature type="binding site" evidence="4">
    <location>
        <position position="351"/>
    </location>
    <ligand>
        <name>Zn(2+)</name>
        <dbReference type="ChEBI" id="CHEBI:29105"/>
    </ligand>
</feature>
<organism evidence="6 7">
    <name type="scientific">Truepera radiovictrix (strain DSM 17093 / CIP 108686 / LMG 22925 / RQ-24)</name>
    <dbReference type="NCBI Taxonomy" id="649638"/>
    <lineage>
        <taxon>Bacteria</taxon>
        <taxon>Thermotogati</taxon>
        <taxon>Deinococcota</taxon>
        <taxon>Deinococci</taxon>
        <taxon>Trueperales</taxon>
        <taxon>Trueperaceae</taxon>
        <taxon>Truepera</taxon>
    </lineage>
</organism>
<keyword evidence="1 4" id="KW-0328">Glycosyltransferase</keyword>
<evidence type="ECO:0000256" key="1">
    <source>
        <dbReference type="ARBA" id="ARBA00022676"/>
    </source>
</evidence>
<gene>
    <name evidence="4" type="primary">tgt</name>
    <name evidence="6" type="ordered locus">Trad_1766</name>
</gene>
<dbReference type="RefSeq" id="WP_013178251.1">
    <property type="nucleotide sequence ID" value="NC_014221.1"/>
</dbReference>
<evidence type="ECO:0000256" key="3">
    <source>
        <dbReference type="ARBA" id="ARBA00022694"/>
    </source>
</evidence>
<feature type="binding site" evidence="4">
    <location>
        <position position="349"/>
    </location>
    <ligand>
        <name>Zn(2+)</name>
        <dbReference type="ChEBI" id="CHEBI:29105"/>
    </ligand>
</feature>
<dbReference type="SUPFAM" id="SSF51713">
    <property type="entry name" value="tRNA-guanine transglycosylase"/>
    <property type="match status" value="1"/>
</dbReference>
<accession>D7CQA0</accession>
<dbReference type="Proteomes" id="UP000000379">
    <property type="component" value="Chromosome"/>
</dbReference>
<evidence type="ECO:0000259" key="5">
    <source>
        <dbReference type="Pfam" id="PF01702"/>
    </source>
</evidence>
<feature type="binding site" evidence="4">
    <location>
        <position position="380"/>
    </location>
    <ligand>
        <name>Zn(2+)</name>
        <dbReference type="ChEBI" id="CHEBI:29105"/>
    </ligand>
</feature>
<feature type="active site" description="Nucleophile" evidence="4">
    <location>
        <position position="303"/>
    </location>
</feature>
<dbReference type="Gene3D" id="3.20.20.105">
    <property type="entry name" value="Queuine tRNA-ribosyltransferase-like"/>
    <property type="match status" value="1"/>
</dbReference>
<sequence length="416" mass="45654">MTYPDFSFTITQERGAARLGRLVTPHGTIDTPAFVAVGTQAAVKTLTPEEVLATGAQVIFTNTYHLYLRPGHDLVAAFGGVHRFMGWGAPVMTDSGGFQVFSLGAGLEHGVGKVANIFPGEAGGVLAGAPVRTARPLMKVSEDGVRFKSHIDGTLHTFTPETSIAVQRALGADIILAFDECTSPLHDEAYTARSAERTHRWAERSLRFFQDHPAVHPYPQALYGIVQGGAFERVRKASARTVAGMDFHGLAIGGNLGKTKAQMRQVLEWTTPELPREKPRHLLGIGEVEDIFGAVERGCDTFDCVSPTRNARNGGVLARFDGEQPLPRFRLNIRNARYARDPRPLEEGCDCYTCTRFSRAYVRHLFKADEQLGQRLATLHNLRFMARLMAQIRESLAAGTFDALKRSWLEPVGLGV</sequence>
<feature type="region of interest" description="RNA binding" evidence="4">
    <location>
        <begin position="284"/>
        <end position="290"/>
    </location>
</feature>
<evidence type="ECO:0000256" key="2">
    <source>
        <dbReference type="ARBA" id="ARBA00022679"/>
    </source>
</evidence>
<dbReference type="EC" id="2.4.2.29" evidence="4"/>
<keyword evidence="7" id="KW-1185">Reference proteome</keyword>
<keyword evidence="4" id="KW-0479">Metal-binding</keyword>
<dbReference type="STRING" id="649638.Trad_1766"/>
<evidence type="ECO:0000256" key="4">
    <source>
        <dbReference type="HAMAP-Rule" id="MF_00168"/>
    </source>
</evidence>
<protein>
    <recommendedName>
        <fullName evidence="4">Queuine tRNA-ribosyltransferase</fullName>
        <ecNumber evidence="4">2.4.2.29</ecNumber>
    </recommendedName>
    <alternativeName>
        <fullName evidence="4">Guanine insertion enzyme</fullName>
    </alternativeName>
    <alternativeName>
        <fullName evidence="4">tRNA-guanine transglycosylase</fullName>
    </alternativeName>
</protein>
<feature type="binding site" evidence="4">
    <location>
        <position position="179"/>
    </location>
    <ligand>
        <name>substrate</name>
    </ligand>
</feature>
<dbReference type="InterPro" id="IPR036511">
    <property type="entry name" value="TGT-like_sf"/>
</dbReference>
<dbReference type="eggNOG" id="COG0343">
    <property type="taxonomic scope" value="Bacteria"/>
</dbReference>
<dbReference type="PANTHER" id="PTHR46499">
    <property type="entry name" value="QUEUINE TRNA-RIBOSYLTRANSFERASE"/>
    <property type="match status" value="1"/>
</dbReference>